<dbReference type="PROSITE" id="PS00061">
    <property type="entry name" value="ADH_SHORT"/>
    <property type="match status" value="1"/>
</dbReference>
<dbReference type="EMBL" id="AP021858">
    <property type="protein sequence ID" value="BBO22914.1"/>
    <property type="molecule type" value="Genomic_DNA"/>
</dbReference>
<dbReference type="InterPro" id="IPR002347">
    <property type="entry name" value="SDR_fam"/>
</dbReference>
<dbReference type="KEGG" id="npy:NPRO_05090"/>
<evidence type="ECO:0000256" key="2">
    <source>
        <dbReference type="ARBA" id="ARBA00023002"/>
    </source>
</evidence>
<dbReference type="Pfam" id="PF00106">
    <property type="entry name" value="adh_short"/>
    <property type="match status" value="1"/>
</dbReference>
<dbReference type="Gene3D" id="3.40.50.720">
    <property type="entry name" value="NAD(P)-binding Rossmann-like Domain"/>
    <property type="match status" value="1"/>
</dbReference>
<dbReference type="SUPFAM" id="SSF51735">
    <property type="entry name" value="NAD(P)-binding Rossmann-fold domains"/>
    <property type="match status" value="1"/>
</dbReference>
<dbReference type="PANTHER" id="PTHR43669:SF6">
    <property type="entry name" value="DECAPRENYLPHOSPHORYL-2-KETO-BETA-D-ERYTHRO-PENTOSE REDUCTASE"/>
    <property type="match status" value="1"/>
</dbReference>
<dbReference type="AlphaFoldDB" id="A0A809SDC6"/>
<protein>
    <submittedName>
        <fullName evidence="3">Short-chain dehydrogenase of various substrate specificity</fullName>
    </submittedName>
</protein>
<dbReference type="GO" id="GO:0016491">
    <property type="term" value="F:oxidoreductase activity"/>
    <property type="evidence" value="ECO:0007669"/>
    <property type="project" value="UniProtKB-KW"/>
</dbReference>
<evidence type="ECO:0000313" key="3">
    <source>
        <dbReference type="EMBL" id="BBO22914.1"/>
    </source>
</evidence>
<dbReference type="PRINTS" id="PR00081">
    <property type="entry name" value="GDHRDH"/>
</dbReference>
<organism evidence="3 4">
    <name type="scientific">Candidatus Nitrosymbiomonas proteolyticus</name>
    <dbReference type="NCBI Taxonomy" id="2608984"/>
    <lineage>
        <taxon>Bacteria</taxon>
        <taxon>Bacillati</taxon>
        <taxon>Armatimonadota</taxon>
        <taxon>Armatimonadota incertae sedis</taxon>
        <taxon>Candidatus Nitrosymbiomonas</taxon>
    </lineage>
</organism>
<sequence length="245" mass="26783">MPNKWGYEKAIVVGASSGIGLEIARLLATDGCRVAAVARRADRLRKLAEEFPERVLAFEHDVTQFDATRGLFQDITRQLGGLDLVVYAAGAMLPVGRDEFDFEKDQAMFAINVLGCIAWMNEAADRFQGVGAGTLLALGSVAGDRGRAAQPGYNSSKAALATFMEALRNRLAKKGVRVVTIKPGPTRTEMTAHLDTSKMMSPEAVARIALTKSRQTGEHYVKLTHAILFAVLKHIPSWIFRRLKI</sequence>
<accession>A0A809SDC6</accession>
<dbReference type="InterPro" id="IPR036291">
    <property type="entry name" value="NAD(P)-bd_dom_sf"/>
</dbReference>
<reference evidence="3" key="1">
    <citation type="journal article" name="DNA Res.">
        <title>The physiological potential of anammox bacteria as revealed by their core genome structure.</title>
        <authorList>
            <person name="Okubo T."/>
            <person name="Toyoda A."/>
            <person name="Fukuhara K."/>
            <person name="Uchiyama I."/>
            <person name="Harigaya Y."/>
            <person name="Kuroiwa M."/>
            <person name="Suzuki T."/>
            <person name="Murakami Y."/>
            <person name="Suwa Y."/>
            <person name="Takami H."/>
        </authorList>
    </citation>
    <scope>NUCLEOTIDE SEQUENCE</scope>
    <source>
        <strain evidence="3">317325-2</strain>
    </source>
</reference>
<dbReference type="Proteomes" id="UP000662873">
    <property type="component" value="Chromosome"/>
</dbReference>
<dbReference type="PANTHER" id="PTHR43669">
    <property type="entry name" value="5-KETO-D-GLUCONATE 5-REDUCTASE"/>
    <property type="match status" value="1"/>
</dbReference>
<evidence type="ECO:0000256" key="1">
    <source>
        <dbReference type="ARBA" id="ARBA00006484"/>
    </source>
</evidence>
<proteinExistence type="inferred from homology"/>
<keyword evidence="2" id="KW-0560">Oxidoreductase</keyword>
<evidence type="ECO:0000313" key="4">
    <source>
        <dbReference type="Proteomes" id="UP000662873"/>
    </source>
</evidence>
<gene>
    <name evidence="3" type="ORF">NPRO_05090</name>
</gene>
<dbReference type="CDD" id="cd05233">
    <property type="entry name" value="SDR_c"/>
    <property type="match status" value="1"/>
</dbReference>
<comment type="similarity">
    <text evidence="1">Belongs to the short-chain dehydrogenases/reductases (SDR) family.</text>
</comment>
<name>A0A809SDC6_9BACT</name>
<dbReference type="InterPro" id="IPR020904">
    <property type="entry name" value="Sc_DH/Rdtase_CS"/>
</dbReference>